<sequence>MGWFILKFLLFANTDWYLYNFRKSLAAALRDCGHRVILVSPAGPYGAKLRSLGFDWVAAPMDRGSLNPFRELTLLAWLWSFMRREQPDIVHSFTIKCAVYGALAGRLVGARCVNSVAGMGYVFTNNELKARVLRPPLRALMRAALGGEQARLVLQNPDDVYFFERSNIAPRERIRLICGSGVDCSRFVAPSEAPIRAEGAIRVVLGARMLWDKGVAEFVEAARMLKDENRSVHFLLAGAPDEGNPAAVPERKLREWQAEGLVQWLGHVGDMPALLASVDIVVLPSYREGLPKTLIEAAACARALITTDAPGCREVVTHEIDGLLVPVGDTKALASAIARLLDQPELARRLGEAARKKALSKFDEQIVIAQTFAVYEELTAQ</sequence>
<keyword evidence="3" id="KW-0808">Transferase</keyword>
<dbReference type="RefSeq" id="WP_142864108.1">
    <property type="nucleotide sequence ID" value="NZ_VJMF01000075.1"/>
</dbReference>
<reference evidence="3 4" key="1">
    <citation type="submission" date="2019-07" db="EMBL/GenBank/DDBJ databases">
        <title>Ln-dependent methylotrophs.</title>
        <authorList>
            <person name="Tani A."/>
        </authorList>
    </citation>
    <scope>NUCLEOTIDE SEQUENCE [LARGE SCALE GENOMIC DNA]</scope>
    <source>
        <strain evidence="3 4">SM89A</strain>
    </source>
</reference>
<evidence type="ECO:0000259" key="1">
    <source>
        <dbReference type="Pfam" id="PF00534"/>
    </source>
</evidence>
<evidence type="ECO:0000259" key="2">
    <source>
        <dbReference type="Pfam" id="PF13579"/>
    </source>
</evidence>
<dbReference type="GO" id="GO:0016757">
    <property type="term" value="F:glycosyltransferase activity"/>
    <property type="evidence" value="ECO:0007669"/>
    <property type="project" value="InterPro"/>
</dbReference>
<dbReference type="CDD" id="cd03808">
    <property type="entry name" value="GT4_CapM-like"/>
    <property type="match status" value="1"/>
</dbReference>
<dbReference type="InterPro" id="IPR028098">
    <property type="entry name" value="Glyco_trans_4-like_N"/>
</dbReference>
<proteinExistence type="predicted"/>
<evidence type="ECO:0000313" key="4">
    <source>
        <dbReference type="Proteomes" id="UP000316781"/>
    </source>
</evidence>
<name>A0A549SHG4_METSR</name>
<dbReference type="EMBL" id="VJMF01000075">
    <property type="protein sequence ID" value="TRL29071.1"/>
    <property type="molecule type" value="Genomic_DNA"/>
</dbReference>
<dbReference type="PANTHER" id="PTHR12526:SF638">
    <property type="entry name" value="SPORE COAT PROTEIN SA"/>
    <property type="match status" value="1"/>
</dbReference>
<feature type="domain" description="Glycosyltransferase subfamily 4-like N-terminal" evidence="2">
    <location>
        <begin position="24"/>
        <end position="177"/>
    </location>
</feature>
<organism evidence="3 4">
    <name type="scientific">Methylosinus sporium</name>
    <dbReference type="NCBI Taxonomy" id="428"/>
    <lineage>
        <taxon>Bacteria</taxon>
        <taxon>Pseudomonadati</taxon>
        <taxon>Pseudomonadota</taxon>
        <taxon>Alphaproteobacteria</taxon>
        <taxon>Hyphomicrobiales</taxon>
        <taxon>Methylocystaceae</taxon>
        <taxon>Methylosinus</taxon>
    </lineage>
</organism>
<protein>
    <submittedName>
        <fullName evidence="3">Glycosyltransferase family 4 protein</fullName>
    </submittedName>
</protein>
<evidence type="ECO:0000313" key="3">
    <source>
        <dbReference type="EMBL" id="TRL29071.1"/>
    </source>
</evidence>
<accession>A0A549SHG4</accession>
<dbReference type="Pfam" id="PF13579">
    <property type="entry name" value="Glyco_trans_4_4"/>
    <property type="match status" value="1"/>
</dbReference>
<dbReference type="Gene3D" id="3.40.50.2000">
    <property type="entry name" value="Glycogen Phosphorylase B"/>
    <property type="match status" value="2"/>
</dbReference>
<dbReference type="InterPro" id="IPR001296">
    <property type="entry name" value="Glyco_trans_1"/>
</dbReference>
<gene>
    <name evidence="3" type="ORF">FM996_17640</name>
</gene>
<dbReference type="AlphaFoldDB" id="A0A549SHG4"/>
<feature type="domain" description="Glycosyl transferase family 1" evidence="1">
    <location>
        <begin position="203"/>
        <end position="356"/>
    </location>
</feature>
<dbReference type="PANTHER" id="PTHR12526">
    <property type="entry name" value="GLYCOSYLTRANSFERASE"/>
    <property type="match status" value="1"/>
</dbReference>
<dbReference type="SUPFAM" id="SSF53756">
    <property type="entry name" value="UDP-Glycosyltransferase/glycogen phosphorylase"/>
    <property type="match status" value="1"/>
</dbReference>
<dbReference type="Pfam" id="PF00534">
    <property type="entry name" value="Glycos_transf_1"/>
    <property type="match status" value="1"/>
</dbReference>
<comment type="caution">
    <text evidence="3">The sequence shown here is derived from an EMBL/GenBank/DDBJ whole genome shotgun (WGS) entry which is preliminary data.</text>
</comment>
<dbReference type="Proteomes" id="UP000316781">
    <property type="component" value="Unassembled WGS sequence"/>
</dbReference>